<keyword evidence="5 7" id="KW-0378">Hydrolase</keyword>
<comment type="subunit">
    <text evidence="2 7">Heterodimer of SbcC and SbcD.</text>
</comment>
<dbReference type="RefSeq" id="WP_121173105.1">
    <property type="nucleotide sequence ID" value="NZ_RBIN01000006.1"/>
</dbReference>
<evidence type="ECO:0000256" key="2">
    <source>
        <dbReference type="ARBA" id="ARBA00011322"/>
    </source>
</evidence>
<dbReference type="GO" id="GO:0008408">
    <property type="term" value="F:3'-5' exonuclease activity"/>
    <property type="evidence" value="ECO:0007669"/>
    <property type="project" value="InterPro"/>
</dbReference>
<sequence>MKLIHTADWHLGQQLHNQSREYEHRRFLDWLLETLSERRPDALLIAGDIFDVVNPSLTAQSLLYDFLVRAHEALPRLTIVMIAGNHDSGARIELPAPLLTRLRTHAIGRLHWFDDNTPDSDRLLIPLEDAEGHTAAHCLAIPFLRPSEISARAPVTDDSAVTESGHAYIDGISRIHRELIATAENELQPNQALVVMSHAHMHGATVSEHSERPIVIGGEESLPISLFGETPSYVALGHLHRPQQIGGEHIRYAGSPIPLDFSERHYPHQVVEITLSGPRLVERRSLPIPHFVELRRVGPAPLEEVLTALEAMEPAAEHAAHREQWPWLEVRVRLEAPCVDLRARIERALSTRAARLMCIHIERTAADQPDTRYLAHGAPDPRTLFCETWQQQHDAPPDERTLADFDALYQAVLDHPEGSESP</sequence>
<dbReference type="AlphaFoldDB" id="A0A420WV61"/>
<keyword evidence="11" id="KW-1185">Reference proteome</keyword>
<comment type="similarity">
    <text evidence="1 7">Belongs to the SbcD family.</text>
</comment>
<comment type="caution">
    <text evidence="10">The sequence shown here is derived from an EMBL/GenBank/DDBJ whole genome shotgun (WGS) entry which is preliminary data.</text>
</comment>
<keyword evidence="7" id="KW-0255">Endonuclease</keyword>
<evidence type="ECO:0000256" key="5">
    <source>
        <dbReference type="ARBA" id="ARBA00022801"/>
    </source>
</evidence>
<dbReference type="Gene3D" id="3.60.21.10">
    <property type="match status" value="1"/>
</dbReference>
<keyword evidence="6 7" id="KW-0269">Exonuclease</keyword>
<dbReference type="EMBL" id="RBIN01000006">
    <property type="protein sequence ID" value="RKR02448.1"/>
    <property type="molecule type" value="Genomic_DNA"/>
</dbReference>
<dbReference type="OrthoDB" id="9773856at2"/>
<dbReference type="Pfam" id="PF00149">
    <property type="entry name" value="Metallophos"/>
    <property type="match status" value="1"/>
</dbReference>
<dbReference type="Proteomes" id="UP000281975">
    <property type="component" value="Unassembled WGS sequence"/>
</dbReference>
<evidence type="ECO:0000256" key="3">
    <source>
        <dbReference type="ARBA" id="ARBA00013365"/>
    </source>
</evidence>
<reference evidence="10 11" key="1">
    <citation type="submission" date="2018-10" db="EMBL/GenBank/DDBJ databases">
        <title>Genomic Encyclopedia of Type Strains, Phase IV (KMG-IV): sequencing the most valuable type-strain genomes for metagenomic binning, comparative biology and taxonomic classification.</title>
        <authorList>
            <person name="Goeker M."/>
        </authorList>
    </citation>
    <scope>NUCLEOTIDE SEQUENCE [LARGE SCALE GENOMIC DNA]</scope>
    <source>
        <strain evidence="10 11">DSM 23229</strain>
    </source>
</reference>
<dbReference type="GO" id="GO:0006260">
    <property type="term" value="P:DNA replication"/>
    <property type="evidence" value="ECO:0007669"/>
    <property type="project" value="UniProtKB-KW"/>
</dbReference>
<dbReference type="GO" id="GO:0006310">
    <property type="term" value="P:DNA recombination"/>
    <property type="evidence" value="ECO:0007669"/>
    <property type="project" value="UniProtKB-KW"/>
</dbReference>
<feature type="domain" description="Calcineurin-like phosphoesterase" evidence="8">
    <location>
        <begin position="1"/>
        <end position="242"/>
    </location>
</feature>
<dbReference type="CDD" id="cd00840">
    <property type="entry name" value="MPP_Mre11_N"/>
    <property type="match status" value="1"/>
</dbReference>
<dbReference type="InterPro" id="IPR050535">
    <property type="entry name" value="DNA_Repair-Maintenance_Comp"/>
</dbReference>
<dbReference type="InterPro" id="IPR004593">
    <property type="entry name" value="SbcD"/>
</dbReference>
<comment type="function">
    <text evidence="7">SbcCD cleaves DNA hairpin structures. These structures can inhibit DNA replication and are intermediates in certain DNA recombination reactions. The complex acts as a 3'-&gt;5' double strand exonuclease that can open hairpins. It also has a 5' single-strand endonuclease activity.</text>
</comment>
<dbReference type="InterPro" id="IPR029052">
    <property type="entry name" value="Metallo-depent_PP-like"/>
</dbReference>
<evidence type="ECO:0000313" key="10">
    <source>
        <dbReference type="EMBL" id="RKR02448.1"/>
    </source>
</evidence>
<dbReference type="InterPro" id="IPR004843">
    <property type="entry name" value="Calcineurin-like_PHP"/>
</dbReference>
<feature type="domain" description="Nuclease SbcCD subunit D C-terminal" evidence="9">
    <location>
        <begin position="291"/>
        <end position="392"/>
    </location>
</feature>
<protein>
    <recommendedName>
        <fullName evidence="3 7">Nuclease SbcCD subunit D</fullName>
    </recommendedName>
</protein>
<gene>
    <name evidence="7" type="primary">sbcD</name>
    <name evidence="10" type="ORF">C7446_2163</name>
</gene>
<dbReference type="NCBIfam" id="TIGR00619">
    <property type="entry name" value="sbcd"/>
    <property type="match status" value="1"/>
</dbReference>
<proteinExistence type="inferred from homology"/>
<name>A0A420WV61_9GAMM</name>
<dbReference type="GO" id="GO:0004519">
    <property type="term" value="F:endonuclease activity"/>
    <property type="evidence" value="ECO:0007669"/>
    <property type="project" value="UniProtKB-KW"/>
</dbReference>
<dbReference type="PANTHER" id="PTHR30337">
    <property type="entry name" value="COMPONENT OF ATP-DEPENDENT DSDNA EXONUCLEASE"/>
    <property type="match status" value="1"/>
</dbReference>
<evidence type="ECO:0000259" key="9">
    <source>
        <dbReference type="Pfam" id="PF12320"/>
    </source>
</evidence>
<evidence type="ECO:0000256" key="4">
    <source>
        <dbReference type="ARBA" id="ARBA00022722"/>
    </source>
</evidence>
<keyword evidence="7" id="KW-0235">DNA replication</keyword>
<organism evidence="10 11">
    <name type="scientific">Kushneria sinocarnis</name>
    <dbReference type="NCBI Taxonomy" id="595502"/>
    <lineage>
        <taxon>Bacteria</taxon>
        <taxon>Pseudomonadati</taxon>
        <taxon>Pseudomonadota</taxon>
        <taxon>Gammaproteobacteria</taxon>
        <taxon>Oceanospirillales</taxon>
        <taxon>Halomonadaceae</taxon>
        <taxon>Kushneria</taxon>
    </lineage>
</organism>
<evidence type="ECO:0000259" key="8">
    <source>
        <dbReference type="Pfam" id="PF00149"/>
    </source>
</evidence>
<evidence type="ECO:0000313" key="11">
    <source>
        <dbReference type="Proteomes" id="UP000281975"/>
    </source>
</evidence>
<dbReference type="SUPFAM" id="SSF56300">
    <property type="entry name" value="Metallo-dependent phosphatases"/>
    <property type="match status" value="1"/>
</dbReference>
<keyword evidence="4 7" id="KW-0540">Nuclease</keyword>
<keyword evidence="7" id="KW-0233">DNA recombination</keyword>
<dbReference type="InterPro" id="IPR041796">
    <property type="entry name" value="Mre11_N"/>
</dbReference>
<evidence type="ECO:0000256" key="6">
    <source>
        <dbReference type="ARBA" id="ARBA00022839"/>
    </source>
</evidence>
<accession>A0A420WV61</accession>
<evidence type="ECO:0000256" key="7">
    <source>
        <dbReference type="RuleBase" id="RU363069"/>
    </source>
</evidence>
<dbReference type="Pfam" id="PF12320">
    <property type="entry name" value="SbcD_C"/>
    <property type="match status" value="1"/>
</dbReference>
<dbReference type="PANTHER" id="PTHR30337:SF0">
    <property type="entry name" value="NUCLEASE SBCCD SUBUNIT D"/>
    <property type="match status" value="1"/>
</dbReference>
<evidence type="ECO:0000256" key="1">
    <source>
        <dbReference type="ARBA" id="ARBA00010555"/>
    </source>
</evidence>
<dbReference type="InterPro" id="IPR026843">
    <property type="entry name" value="SbcD_C"/>
</dbReference>